<comment type="caution">
    <text evidence="1">The sequence shown here is derived from an EMBL/GenBank/DDBJ whole genome shotgun (WGS) entry which is preliminary data.</text>
</comment>
<protein>
    <submittedName>
        <fullName evidence="1">Uncharacterized protein</fullName>
    </submittedName>
</protein>
<accession>A0A937ACM3</accession>
<sequence length="142" mass="16358">MNRKAGSPDKVLSCLHGQIEELTHVLSVDRAEKNIVMNSLTDVRCIPSASENYRDQLIKMIDSSWVSQRNIFSFLSLLHTDRKSNEHVDLLNQQISALHSQIIVVESSLRASESMKNQVNPKYQYWKSFCFSIRSMIFIGRQ</sequence>
<organism evidence="1 2">
    <name type="scientific">Candidatus Liberibacter ctenarytainae</name>
    <dbReference type="NCBI Taxonomy" id="2020335"/>
    <lineage>
        <taxon>Bacteria</taxon>
        <taxon>Pseudomonadati</taxon>
        <taxon>Pseudomonadota</taxon>
        <taxon>Alphaproteobacteria</taxon>
        <taxon>Hyphomicrobiales</taxon>
        <taxon>Rhizobiaceae</taxon>
        <taxon>Liberibacter</taxon>
    </lineage>
</organism>
<name>A0A937ACM3_9HYPH</name>
<reference evidence="1" key="1">
    <citation type="submission" date="2019-02" db="EMBL/GenBank/DDBJ databases">
        <title>A novel Candidatus Liberibacter species associated with the New Zealand native fuchsia psyllid, Ctenarytaina fuchsiae.</title>
        <authorList>
            <person name="Thompson S.M."/>
            <person name="Jorgensen N."/>
            <person name="David C."/>
            <person name="Bulman S.R."/>
            <person name="Smith G.R."/>
        </authorList>
    </citation>
    <scope>NUCLEOTIDE SEQUENCE</scope>
    <source>
        <strain evidence="1">Oxford</strain>
    </source>
</reference>
<evidence type="ECO:0000313" key="1">
    <source>
        <dbReference type="EMBL" id="MBL0849285.1"/>
    </source>
</evidence>
<dbReference type="EMBL" id="SEOL01000009">
    <property type="protein sequence ID" value="MBL0849285.1"/>
    <property type="molecule type" value="Genomic_DNA"/>
</dbReference>
<proteinExistence type="predicted"/>
<dbReference type="Proteomes" id="UP000736856">
    <property type="component" value="Unassembled WGS sequence"/>
</dbReference>
<gene>
    <name evidence="1" type="ORF">EU981_04350</name>
</gene>
<dbReference type="AlphaFoldDB" id="A0A937ACM3"/>
<evidence type="ECO:0000313" key="2">
    <source>
        <dbReference type="Proteomes" id="UP000736856"/>
    </source>
</evidence>